<sequence length="356" mass="39402">MLIEQRFCARTRSSELGLLLLSSTDRTYLEISTVRKLLPKRTHRPTMNRLKPGNPAGSSGGFPSTISLYVTSVTLLWVLLLPQRVVTSQYSSSDDAAASSRLTPDFSAFSHIQEDFDEILHAKLSIDLLRSHPSSLLVTWRLSNVTQADSTLEATALCETGNGKIISNKFTSSVDSFQFMNLNSDTEYVICVHMLEKSKSTNTSILHYNCQSFATIPVMRPDSVIGVMLTLGYLLAMGAIGYVVWWRKAKKLRDNEEEERRRIEEEEGEEGEEGERNAGFGEKGKTSGQKSESRSSKDGPEGSEQGESRNGAHPSSSKSPSKAVTGCFTGSKTPKFQDIAEEDPIQLNVKDREISF</sequence>
<gene>
    <name evidence="4" type="primary">LOC101852488</name>
</gene>
<reference evidence="4" key="1">
    <citation type="submission" date="2025-08" db="UniProtKB">
        <authorList>
            <consortium name="RefSeq"/>
        </authorList>
    </citation>
    <scope>IDENTIFICATION</scope>
</reference>
<feature type="compositionally biased region" description="Basic and acidic residues" evidence="1">
    <location>
        <begin position="291"/>
        <end position="300"/>
    </location>
</feature>
<keyword evidence="2" id="KW-1133">Transmembrane helix</keyword>
<feature type="transmembrane region" description="Helical" evidence="2">
    <location>
        <begin position="224"/>
        <end position="245"/>
    </location>
</feature>
<dbReference type="GeneID" id="101852488"/>
<dbReference type="RefSeq" id="XP_005102482.1">
    <property type="nucleotide sequence ID" value="XM_005102425.3"/>
</dbReference>
<name>A0ABM0JVF7_APLCA</name>
<dbReference type="Proteomes" id="UP000694888">
    <property type="component" value="Unplaced"/>
</dbReference>
<evidence type="ECO:0000256" key="2">
    <source>
        <dbReference type="SAM" id="Phobius"/>
    </source>
</evidence>
<feature type="compositionally biased region" description="Basic and acidic residues" evidence="1">
    <location>
        <begin position="254"/>
        <end position="264"/>
    </location>
</feature>
<protein>
    <submittedName>
        <fullName evidence="4">Uncharacterized protein LOC101852488</fullName>
    </submittedName>
</protein>
<keyword evidence="3" id="KW-1185">Reference proteome</keyword>
<evidence type="ECO:0000313" key="4">
    <source>
        <dbReference type="RefSeq" id="XP_005102482.1"/>
    </source>
</evidence>
<proteinExistence type="predicted"/>
<evidence type="ECO:0000256" key="1">
    <source>
        <dbReference type="SAM" id="MobiDB-lite"/>
    </source>
</evidence>
<accession>A0ABM0JVF7</accession>
<keyword evidence="2" id="KW-0812">Transmembrane</keyword>
<evidence type="ECO:0000313" key="3">
    <source>
        <dbReference type="Proteomes" id="UP000694888"/>
    </source>
</evidence>
<organism evidence="3 4">
    <name type="scientific">Aplysia californica</name>
    <name type="common">California sea hare</name>
    <dbReference type="NCBI Taxonomy" id="6500"/>
    <lineage>
        <taxon>Eukaryota</taxon>
        <taxon>Metazoa</taxon>
        <taxon>Spiralia</taxon>
        <taxon>Lophotrochozoa</taxon>
        <taxon>Mollusca</taxon>
        <taxon>Gastropoda</taxon>
        <taxon>Heterobranchia</taxon>
        <taxon>Euthyneura</taxon>
        <taxon>Tectipleura</taxon>
        <taxon>Aplysiida</taxon>
        <taxon>Aplysioidea</taxon>
        <taxon>Aplysiidae</taxon>
        <taxon>Aplysia</taxon>
    </lineage>
</organism>
<feature type="region of interest" description="Disordered" evidence="1">
    <location>
        <begin position="254"/>
        <end position="340"/>
    </location>
</feature>
<keyword evidence="2" id="KW-0472">Membrane</keyword>